<name>A0A3R9XL49_9RICK</name>
<dbReference type="RefSeq" id="WP_126044997.1">
    <property type="nucleotide sequence ID" value="NZ_RXFM01000067.1"/>
</dbReference>
<dbReference type="OrthoDB" id="9804792at2"/>
<evidence type="ECO:0000256" key="6">
    <source>
        <dbReference type="ARBA" id="ARBA00033409"/>
    </source>
</evidence>
<evidence type="ECO:0000256" key="1">
    <source>
        <dbReference type="ARBA" id="ARBA00007452"/>
    </source>
</evidence>
<dbReference type="InterPro" id="IPR012340">
    <property type="entry name" value="NA-bd_OB-fold"/>
</dbReference>
<evidence type="ECO:0000256" key="4">
    <source>
        <dbReference type="ARBA" id="ARBA00023172"/>
    </source>
</evidence>
<accession>A0A3R9XL49</accession>
<dbReference type="Pfam" id="PF11967">
    <property type="entry name" value="RecO_N"/>
    <property type="match status" value="1"/>
</dbReference>
<dbReference type="GO" id="GO:0043590">
    <property type="term" value="C:bacterial nucleoid"/>
    <property type="evidence" value="ECO:0007669"/>
    <property type="project" value="TreeGrafter"/>
</dbReference>
<comment type="caution">
    <text evidence="8">The sequence shown here is derived from an EMBL/GenBank/DDBJ whole genome shotgun (WGS) entry which is preliminary data.</text>
</comment>
<gene>
    <name evidence="8" type="primary">recO</name>
    <name evidence="8" type="ORF">EIC27_04890</name>
</gene>
<organism evidence="8 9">
    <name type="scientific">Candidatus Aquarickettsia rohweri</name>
    <dbReference type="NCBI Taxonomy" id="2602574"/>
    <lineage>
        <taxon>Bacteria</taxon>
        <taxon>Pseudomonadati</taxon>
        <taxon>Pseudomonadota</taxon>
        <taxon>Alphaproteobacteria</taxon>
        <taxon>Rickettsiales</taxon>
        <taxon>Candidatus Midichloriaceae</taxon>
        <taxon>Candidatus Aquarickettsia</taxon>
    </lineage>
</organism>
<keyword evidence="5" id="KW-0234">DNA repair</keyword>
<dbReference type="Proteomes" id="UP000279470">
    <property type="component" value="Unassembled WGS sequence"/>
</dbReference>
<evidence type="ECO:0000313" key="9">
    <source>
        <dbReference type="Proteomes" id="UP000279470"/>
    </source>
</evidence>
<proteinExistence type="inferred from homology"/>
<evidence type="ECO:0000259" key="7">
    <source>
        <dbReference type="Pfam" id="PF11967"/>
    </source>
</evidence>
<feature type="domain" description="DNA replication/recombination mediator RecO N-terminal" evidence="7">
    <location>
        <begin position="1"/>
        <end position="72"/>
    </location>
</feature>
<protein>
    <recommendedName>
        <fullName evidence="2">DNA repair protein RecO</fullName>
    </recommendedName>
    <alternativeName>
        <fullName evidence="6">Recombination protein O</fullName>
    </alternativeName>
</protein>
<dbReference type="Gene3D" id="2.40.50.140">
    <property type="entry name" value="Nucleic acid-binding proteins"/>
    <property type="match status" value="1"/>
</dbReference>
<evidence type="ECO:0000256" key="3">
    <source>
        <dbReference type="ARBA" id="ARBA00022763"/>
    </source>
</evidence>
<keyword evidence="9" id="KW-1185">Reference proteome</keyword>
<dbReference type="GO" id="GO:0006302">
    <property type="term" value="P:double-strand break repair"/>
    <property type="evidence" value="ECO:0007669"/>
    <property type="project" value="TreeGrafter"/>
</dbReference>
<evidence type="ECO:0000256" key="5">
    <source>
        <dbReference type="ARBA" id="ARBA00023204"/>
    </source>
</evidence>
<dbReference type="AlphaFoldDB" id="A0A3R9XL49"/>
<keyword evidence="4" id="KW-0233">DNA recombination</keyword>
<dbReference type="SUPFAM" id="SSF57863">
    <property type="entry name" value="ArfGap/RecO-like zinc finger"/>
    <property type="match status" value="1"/>
</dbReference>
<dbReference type="Pfam" id="PF02565">
    <property type="entry name" value="RecO_C"/>
    <property type="match status" value="1"/>
</dbReference>
<dbReference type="InterPro" id="IPR037278">
    <property type="entry name" value="ARFGAP/RecO"/>
</dbReference>
<sequence length="241" mass="27907">MIEIRDKGVILSVKNFQEKFLIVKCFSENNGIISGLIRVSKKKNENIPGSIIFFHWKARLNDQLGYLKIEILDCVFSDIIFDKNKISILNSTISMIKVMLKDREVNKLAFRELHLLLKIICTNDILNEVYKAYINFEKKLLNYCGYGLDWSRCAITNSSSNLKYVSPRTGNAVTAEVGAKYQDQLFKLPKFLINSNIEACKQDIMTALNLVGYFFEKFIFTPNYIRFPEARINLIKYIEAQ</sequence>
<evidence type="ECO:0000313" key="8">
    <source>
        <dbReference type="EMBL" id="RST64173.1"/>
    </source>
</evidence>
<dbReference type="NCBIfam" id="TIGR00613">
    <property type="entry name" value="reco"/>
    <property type="match status" value="1"/>
</dbReference>
<dbReference type="InterPro" id="IPR022572">
    <property type="entry name" value="DNA_rep/recomb_RecO_N"/>
</dbReference>
<dbReference type="PANTHER" id="PTHR33991">
    <property type="entry name" value="DNA REPAIR PROTEIN RECO"/>
    <property type="match status" value="1"/>
</dbReference>
<evidence type="ECO:0000256" key="2">
    <source>
        <dbReference type="ARBA" id="ARBA00021310"/>
    </source>
</evidence>
<keyword evidence="3" id="KW-0227">DNA damage</keyword>
<comment type="similarity">
    <text evidence="1">Belongs to the RecO family.</text>
</comment>
<dbReference type="InterPro" id="IPR003717">
    <property type="entry name" value="RecO"/>
</dbReference>
<dbReference type="InterPro" id="IPR042242">
    <property type="entry name" value="RecO_C"/>
</dbReference>
<dbReference type="EMBL" id="RXFM01000067">
    <property type="protein sequence ID" value="RST64173.1"/>
    <property type="molecule type" value="Genomic_DNA"/>
</dbReference>
<dbReference type="Gene3D" id="1.20.1440.120">
    <property type="entry name" value="Recombination protein O, C-terminal domain"/>
    <property type="match status" value="1"/>
</dbReference>
<reference evidence="9" key="1">
    <citation type="submission" date="2018-11" db="EMBL/GenBank/DDBJ databases">
        <title>Phylogenetic, genomic, and biogeographic characterization of a novel and ubiquitous marine invertebrate-associated Rickettsiales parasite, Candidatus Marinoinvertebrata rohwerii, gen. nov., sp. nov.</title>
        <authorList>
            <person name="Klinges J.G."/>
            <person name="Rosales S.M."/>
            <person name="Mcminds R."/>
            <person name="Shaver E.C."/>
            <person name="Shantz A."/>
            <person name="Peters E.C."/>
            <person name="Burkepile D.E."/>
            <person name="Silliman B.R."/>
            <person name="Vega Thurber R.L."/>
        </authorList>
    </citation>
    <scope>NUCLEOTIDE SEQUENCE [LARGE SCALE GENOMIC DNA]</scope>
    <source>
        <strain evidence="9">a_cerv_44</strain>
    </source>
</reference>
<dbReference type="PANTHER" id="PTHR33991:SF1">
    <property type="entry name" value="DNA REPAIR PROTEIN RECO"/>
    <property type="match status" value="1"/>
</dbReference>
<dbReference type="GO" id="GO:0006310">
    <property type="term" value="P:DNA recombination"/>
    <property type="evidence" value="ECO:0007669"/>
    <property type="project" value="UniProtKB-KW"/>
</dbReference>